<feature type="signal peptide" evidence="2">
    <location>
        <begin position="1"/>
        <end position="19"/>
    </location>
</feature>
<gene>
    <name evidence="3" type="ORF">ARMOST_10857</name>
</gene>
<organism evidence="3 4">
    <name type="scientific">Armillaria ostoyae</name>
    <name type="common">Armillaria root rot fungus</name>
    <dbReference type="NCBI Taxonomy" id="47428"/>
    <lineage>
        <taxon>Eukaryota</taxon>
        <taxon>Fungi</taxon>
        <taxon>Dikarya</taxon>
        <taxon>Basidiomycota</taxon>
        <taxon>Agaricomycotina</taxon>
        <taxon>Agaricomycetes</taxon>
        <taxon>Agaricomycetidae</taxon>
        <taxon>Agaricales</taxon>
        <taxon>Marasmiineae</taxon>
        <taxon>Physalacriaceae</taxon>
        <taxon>Armillaria</taxon>
    </lineage>
</organism>
<dbReference type="AlphaFoldDB" id="A0A284RFH6"/>
<dbReference type="EMBL" id="FUEG01000008">
    <property type="protein sequence ID" value="SJL07507.1"/>
    <property type="molecule type" value="Genomic_DNA"/>
</dbReference>
<dbReference type="OMA" id="ITAYMQQ"/>
<dbReference type="OrthoDB" id="3257981at2759"/>
<evidence type="ECO:0000313" key="3">
    <source>
        <dbReference type="EMBL" id="SJL07507.1"/>
    </source>
</evidence>
<dbReference type="GO" id="GO:0051118">
    <property type="term" value="F:glucan endo-1,3-alpha-glucosidase activity"/>
    <property type="evidence" value="ECO:0007669"/>
    <property type="project" value="InterPro"/>
</dbReference>
<keyword evidence="2" id="KW-0732">Signal</keyword>
<dbReference type="Proteomes" id="UP000219338">
    <property type="component" value="Unassembled WGS sequence"/>
</dbReference>
<evidence type="ECO:0000256" key="2">
    <source>
        <dbReference type="SAM" id="SignalP"/>
    </source>
</evidence>
<name>A0A284RFH6_ARMOS</name>
<accession>A0A284RFH6</accession>
<feature type="compositionally biased region" description="Low complexity" evidence="1">
    <location>
        <begin position="42"/>
        <end position="54"/>
    </location>
</feature>
<proteinExistence type="predicted"/>
<reference evidence="4" key="1">
    <citation type="journal article" date="2017" name="Nat. Ecol. Evol.">
        <title>Genome expansion and lineage-specific genetic innovations in the forest pathogenic fungi Armillaria.</title>
        <authorList>
            <person name="Sipos G."/>
            <person name="Prasanna A.N."/>
            <person name="Walter M.C."/>
            <person name="O'Connor E."/>
            <person name="Balint B."/>
            <person name="Krizsan K."/>
            <person name="Kiss B."/>
            <person name="Hess J."/>
            <person name="Varga T."/>
            <person name="Slot J."/>
            <person name="Riley R."/>
            <person name="Boka B."/>
            <person name="Rigling D."/>
            <person name="Barry K."/>
            <person name="Lee J."/>
            <person name="Mihaltcheva S."/>
            <person name="LaButti K."/>
            <person name="Lipzen A."/>
            <person name="Waldron R."/>
            <person name="Moloney N.M."/>
            <person name="Sperisen C."/>
            <person name="Kredics L."/>
            <person name="Vagvoelgyi C."/>
            <person name="Patrignani A."/>
            <person name="Fitzpatrick D."/>
            <person name="Nagy I."/>
            <person name="Doyle S."/>
            <person name="Anderson J.B."/>
            <person name="Grigoriev I.V."/>
            <person name="Gueldener U."/>
            <person name="Muensterkoetter M."/>
            <person name="Nagy L.G."/>
        </authorList>
    </citation>
    <scope>NUCLEOTIDE SEQUENCE [LARGE SCALE GENOMIC DNA]</scope>
    <source>
        <strain evidence="4">C18/9</strain>
    </source>
</reference>
<keyword evidence="4" id="KW-1185">Reference proteome</keyword>
<dbReference type="Pfam" id="PF03659">
    <property type="entry name" value="Glyco_hydro_71"/>
    <property type="match status" value="1"/>
</dbReference>
<evidence type="ECO:0000313" key="4">
    <source>
        <dbReference type="Proteomes" id="UP000219338"/>
    </source>
</evidence>
<protein>
    <recommendedName>
        <fullName evidence="5">Glycoside hydrolase family 71 protein</fullName>
    </recommendedName>
</protein>
<feature type="region of interest" description="Disordered" evidence="1">
    <location>
        <begin position="35"/>
        <end position="54"/>
    </location>
</feature>
<dbReference type="CDD" id="cd11577">
    <property type="entry name" value="GH71"/>
    <property type="match status" value="1"/>
</dbReference>
<feature type="chain" id="PRO_5013216060" description="Glycoside hydrolase family 71 protein" evidence="2">
    <location>
        <begin position="20"/>
        <end position="639"/>
    </location>
</feature>
<dbReference type="InterPro" id="IPR005197">
    <property type="entry name" value="Glyco_hydro_71"/>
</dbReference>
<evidence type="ECO:0000256" key="1">
    <source>
        <dbReference type="SAM" id="MobiDB-lite"/>
    </source>
</evidence>
<dbReference type="STRING" id="47428.A0A284RFH6"/>
<sequence>MLFFTFILQLLVFITFTNALAIPFRRAHFHQGRNRKLRLRQSPSTISSSVASSTSTSASSSVSVVASAPSCLIRPSSSSASTLSVSTASDSSGNAALSSPPATATATASASSTVLVSTASDTVLGISSSATEVASSSSTPVLTSSDVNTATLTSSSATATASSSDTSRKFVVAHHMVGNTYPYTSDDWAEDISLASASGIDGFALNVGVDDFQKDQVATAYDAARQSGLDFKLFLSLDMTSLPCATADDAQSIRSWVKTYTTHSNQLIYDSRALVSTFSGESCTFGQSSVAEGWKSQFVQHSDLQGQIFFVPSFFVDPSTFSEYKDVMDGDYNWNSGWPVDLTTSVADAILANTSSSTSGSTANASLIAATVVSATTNAESALSRFIGSTETDQQHLEGLAALSDGLSSRDESSSELAYMAAVSPWFFTHYGPDTYNKNFVYLSDEHLYSRRWESLVASRDSVSIVEINTWNDYGESHYIGPIKGAQPNSEAWTNGMNHTAWLGLTAYYASAFKTGTYPTIEKDQIYMWSRPHPANAEAPDSVAQPTNYQLFQDYVWAVVLTTAPSSVTLSTSDSSSQTFDVPAGLSKLSIPISPGDTMKGTIVRDGQTVVELNADSFTFQGSPQTYNYNAFVASASAE</sequence>
<evidence type="ECO:0008006" key="5">
    <source>
        <dbReference type="Google" id="ProtNLM"/>
    </source>
</evidence>
<dbReference type="Gene3D" id="3.20.20.80">
    <property type="entry name" value="Glycosidases"/>
    <property type="match status" value="1"/>
</dbReference>